<evidence type="ECO:0000313" key="2">
    <source>
        <dbReference type="EMBL" id="GAA5055557.1"/>
    </source>
</evidence>
<gene>
    <name evidence="2" type="ORF">GCM10025751_35360</name>
</gene>
<name>A0AAV3UKL0_9EURY</name>
<reference evidence="2 3" key="1">
    <citation type="journal article" date="2019" name="Int. J. Syst. Evol. Microbiol.">
        <title>The Global Catalogue of Microorganisms (GCM) 10K type strain sequencing project: providing services to taxonomists for standard genome sequencing and annotation.</title>
        <authorList>
            <consortium name="The Broad Institute Genomics Platform"/>
            <consortium name="The Broad Institute Genome Sequencing Center for Infectious Disease"/>
            <person name="Wu L."/>
            <person name="Ma J."/>
        </authorList>
    </citation>
    <scope>NUCLEOTIDE SEQUENCE [LARGE SCALE GENOMIC DNA]</scope>
    <source>
        <strain evidence="2 3">JCM 17504</strain>
    </source>
</reference>
<dbReference type="SUPFAM" id="SSF51735">
    <property type="entry name" value="NAD(P)-binding Rossmann-fold domains"/>
    <property type="match status" value="1"/>
</dbReference>
<dbReference type="InterPro" id="IPR036291">
    <property type="entry name" value="NAD(P)-bd_dom_sf"/>
</dbReference>
<protein>
    <submittedName>
        <fullName evidence="2">SDR family oxidoreductase</fullName>
    </submittedName>
</protein>
<dbReference type="CDD" id="cd05266">
    <property type="entry name" value="SDR_a4"/>
    <property type="match status" value="1"/>
</dbReference>
<evidence type="ECO:0000259" key="1">
    <source>
        <dbReference type="Pfam" id="PF01370"/>
    </source>
</evidence>
<organism evidence="2 3">
    <name type="scientific">Haladaptatus pallidirubidus</name>
    <dbReference type="NCBI Taxonomy" id="1008152"/>
    <lineage>
        <taxon>Archaea</taxon>
        <taxon>Methanobacteriati</taxon>
        <taxon>Methanobacteriota</taxon>
        <taxon>Stenosarchaea group</taxon>
        <taxon>Halobacteria</taxon>
        <taxon>Halobacteriales</taxon>
        <taxon>Haladaptataceae</taxon>
        <taxon>Haladaptatus</taxon>
    </lineage>
</organism>
<dbReference type="RefSeq" id="WP_227774400.1">
    <property type="nucleotide sequence ID" value="NZ_BAABKX010000015.1"/>
</dbReference>
<dbReference type="GeneID" id="68614601"/>
<dbReference type="PANTHER" id="PTHR48079:SF6">
    <property type="entry name" value="NAD(P)-BINDING DOMAIN-CONTAINING PROTEIN-RELATED"/>
    <property type="match status" value="1"/>
</dbReference>
<keyword evidence="3" id="KW-1185">Reference proteome</keyword>
<comment type="caution">
    <text evidence="2">The sequence shown here is derived from an EMBL/GenBank/DDBJ whole genome shotgun (WGS) entry which is preliminary data.</text>
</comment>
<feature type="domain" description="NAD-dependent epimerase/dehydratase" evidence="1">
    <location>
        <begin position="6"/>
        <end position="169"/>
    </location>
</feature>
<evidence type="ECO:0000313" key="3">
    <source>
        <dbReference type="Proteomes" id="UP001501729"/>
    </source>
</evidence>
<dbReference type="EMBL" id="BAABKX010000015">
    <property type="protein sequence ID" value="GAA5055557.1"/>
    <property type="molecule type" value="Genomic_DNA"/>
</dbReference>
<dbReference type="GO" id="GO:0005737">
    <property type="term" value="C:cytoplasm"/>
    <property type="evidence" value="ECO:0007669"/>
    <property type="project" value="TreeGrafter"/>
</dbReference>
<dbReference type="Proteomes" id="UP001501729">
    <property type="component" value="Unassembled WGS sequence"/>
</dbReference>
<dbReference type="Gene3D" id="3.40.50.720">
    <property type="entry name" value="NAD(P)-binding Rossmann-like Domain"/>
    <property type="match status" value="1"/>
</dbReference>
<dbReference type="GO" id="GO:0004029">
    <property type="term" value="F:aldehyde dehydrogenase (NAD+) activity"/>
    <property type="evidence" value="ECO:0007669"/>
    <property type="project" value="TreeGrafter"/>
</dbReference>
<dbReference type="Pfam" id="PF01370">
    <property type="entry name" value="Epimerase"/>
    <property type="match status" value="1"/>
</dbReference>
<dbReference type="PANTHER" id="PTHR48079">
    <property type="entry name" value="PROTEIN YEEZ"/>
    <property type="match status" value="1"/>
</dbReference>
<sequence>MNVAILGCGYVGLELGRQLDGNGHDVVGVRRSADGVQAIGDAGFDGVRADVTDEDSLSAIPDVDSLIYAVSAGGRDSESARDAYLDGLRTTLSHFSERDAPPERVVYTSSTGVYGNRDGAWVDESTPLVPNTEREEILVEAERIAREESDMDWTVARFAGLYGPKRYRLERYLDGPVSERYLNLIHRDDAAGAIRFLLEADVARNETVLACDDEPIWKPTLAEWLSEQCDVEPPEHGEASSERARSSKRCSNEKLKEFGYEFRYPTYRKGYRDAISEYRQPGNV</sequence>
<dbReference type="AlphaFoldDB" id="A0AAV3UKL0"/>
<proteinExistence type="predicted"/>
<accession>A0AAV3UKL0</accession>
<dbReference type="InterPro" id="IPR001509">
    <property type="entry name" value="Epimerase_deHydtase"/>
</dbReference>
<dbReference type="InterPro" id="IPR051783">
    <property type="entry name" value="NAD(P)-dependent_oxidoreduct"/>
</dbReference>